<evidence type="ECO:0000313" key="2">
    <source>
        <dbReference type="Proteomes" id="UP000244874"/>
    </source>
</evidence>
<dbReference type="AlphaFoldDB" id="A0A2R7UIK1"/>
<sequence length="120" mass="14452">MIIVSLIHRHKFLSLLKILKRITTCKTSFANMVVVLKLIKLGERLQQWEKRNFLDRQFADWTSVVNHDNLPPSEFARREPAQWFNWRKSLATKNSLHKNFFKNFRVCEKHTLSHFPNNYL</sequence>
<organism evidence="1 2">
    <name type="scientific">Pseudomonas plecoglossicida</name>
    <dbReference type="NCBI Taxonomy" id="70775"/>
    <lineage>
        <taxon>Bacteria</taxon>
        <taxon>Pseudomonadati</taxon>
        <taxon>Pseudomonadota</taxon>
        <taxon>Gammaproteobacteria</taxon>
        <taxon>Pseudomonadales</taxon>
        <taxon>Pseudomonadaceae</taxon>
        <taxon>Pseudomonas</taxon>
    </lineage>
</organism>
<proteinExistence type="predicted"/>
<gene>
    <name evidence="1" type="ORF">DBB42_13040</name>
</gene>
<name>A0A2R7UIK1_PSEDL</name>
<accession>A0A2R7UIK1</accession>
<evidence type="ECO:0000313" key="1">
    <source>
        <dbReference type="EMBL" id="PTU51851.1"/>
    </source>
</evidence>
<reference evidence="1 2" key="1">
    <citation type="submission" date="2018-04" db="EMBL/GenBank/DDBJ databases">
        <authorList>
            <person name="Go L.Y."/>
            <person name="Mitchell J.A."/>
        </authorList>
    </citation>
    <scope>NUCLEOTIDE SEQUENCE [LARGE SCALE GENOMIC DNA]</scope>
    <source>
        <strain evidence="1 2">KCJK7865</strain>
    </source>
</reference>
<comment type="caution">
    <text evidence="1">The sequence shown here is derived from an EMBL/GenBank/DDBJ whole genome shotgun (WGS) entry which is preliminary data.</text>
</comment>
<dbReference type="Proteomes" id="UP000244874">
    <property type="component" value="Unassembled WGS sequence"/>
</dbReference>
<dbReference type="EMBL" id="QANO01000111">
    <property type="protein sequence ID" value="PTU51851.1"/>
    <property type="molecule type" value="Genomic_DNA"/>
</dbReference>
<protein>
    <submittedName>
        <fullName evidence="1">Uncharacterized protein</fullName>
    </submittedName>
</protein>